<comment type="caution">
    <text evidence="5">The sequence shown here is derived from an EMBL/GenBank/DDBJ whole genome shotgun (WGS) entry which is preliminary data.</text>
</comment>
<dbReference type="AlphaFoldDB" id="A0A1F4U3N7"/>
<gene>
    <name evidence="5" type="ORF">A2438_08200</name>
</gene>
<dbReference type="SMART" id="SM00028">
    <property type="entry name" value="TPR"/>
    <property type="match status" value="3"/>
</dbReference>
<reference evidence="5 6" key="1">
    <citation type="journal article" date="2016" name="Nat. Commun.">
        <title>Thousands of microbial genomes shed light on interconnected biogeochemical processes in an aquifer system.</title>
        <authorList>
            <person name="Anantharaman K."/>
            <person name="Brown C.T."/>
            <person name="Hug L.A."/>
            <person name="Sharon I."/>
            <person name="Castelle C.J."/>
            <person name="Probst A.J."/>
            <person name="Thomas B.C."/>
            <person name="Singh A."/>
            <person name="Wilkins M.J."/>
            <person name="Karaoz U."/>
            <person name="Brodie E.L."/>
            <person name="Williams K.H."/>
            <person name="Hubbard S.S."/>
            <person name="Banfield J.F."/>
        </authorList>
    </citation>
    <scope>NUCLEOTIDE SEQUENCE [LARGE SCALE GENOMIC DNA]</scope>
</reference>
<organism evidence="5 6">
    <name type="scientific">candidate division WOR-1 bacterium RIFOXYC2_FULL_46_14</name>
    <dbReference type="NCBI Taxonomy" id="1802587"/>
    <lineage>
        <taxon>Bacteria</taxon>
        <taxon>Bacillati</taxon>
        <taxon>Saganbacteria</taxon>
    </lineage>
</organism>
<dbReference type="InterPro" id="IPR029044">
    <property type="entry name" value="Nucleotide-diphossugar_trans"/>
</dbReference>
<dbReference type="CDD" id="cd02511">
    <property type="entry name" value="Beta4Glucosyltransferase"/>
    <property type="match status" value="1"/>
</dbReference>
<dbReference type="Gene3D" id="1.25.40.10">
    <property type="entry name" value="Tetratricopeptide repeat domain"/>
    <property type="match status" value="1"/>
</dbReference>
<evidence type="ECO:0000256" key="1">
    <source>
        <dbReference type="ARBA" id="ARBA00022737"/>
    </source>
</evidence>
<name>A0A1F4U3N7_UNCSA</name>
<evidence type="ECO:0000313" key="5">
    <source>
        <dbReference type="EMBL" id="OGC39522.1"/>
    </source>
</evidence>
<dbReference type="PROSITE" id="PS50005">
    <property type="entry name" value="TPR"/>
    <property type="match status" value="1"/>
</dbReference>
<dbReference type="Proteomes" id="UP000179242">
    <property type="component" value="Unassembled WGS sequence"/>
</dbReference>
<dbReference type="InterPro" id="IPR013105">
    <property type="entry name" value="TPR_2"/>
</dbReference>
<protein>
    <recommendedName>
        <fullName evidence="4">Glycosyltransferase 2-like domain-containing protein</fullName>
    </recommendedName>
</protein>
<evidence type="ECO:0000313" key="6">
    <source>
        <dbReference type="Proteomes" id="UP000179242"/>
    </source>
</evidence>
<feature type="domain" description="Glycosyltransferase 2-like" evidence="4">
    <location>
        <begin position="1"/>
        <end position="100"/>
    </location>
</feature>
<keyword evidence="2 3" id="KW-0802">TPR repeat</keyword>
<proteinExistence type="predicted"/>
<keyword evidence="1" id="KW-0677">Repeat</keyword>
<dbReference type="Pfam" id="PF00535">
    <property type="entry name" value="Glycos_transf_2"/>
    <property type="match status" value="1"/>
</dbReference>
<dbReference type="SUPFAM" id="SSF53448">
    <property type="entry name" value="Nucleotide-diphospho-sugar transferases"/>
    <property type="match status" value="1"/>
</dbReference>
<sequence>MIVKNEEEMLSKTLPVLSSVVDEIILVDTGSSDRTIEIAKECGARVFNFPWINDFSAARNESLKHAKGEWIIWIDADEMIKTEEFEDLKKFLAEAKADAYNIKICECEPPSFIPCNFYFRPKIFRNGRGIHFERPINEHPFDADGKAINGDLVSSVSTYHWGGHLAEKAMEKKWNRNINLLVNMLEGNASDKHGHFLLANNLRQAGRYEEAVAEYEKAIALDTEKQFAAAAAVKLGWCFYNLKRAKEAYRAALRALELDQNEVAAYNILGAIALACKKNKEALEMFKKAETSEFAEERETAKSFKEKIS</sequence>
<dbReference type="SUPFAM" id="SSF48452">
    <property type="entry name" value="TPR-like"/>
    <property type="match status" value="1"/>
</dbReference>
<dbReference type="PANTHER" id="PTHR43630:SF2">
    <property type="entry name" value="GLYCOSYLTRANSFERASE"/>
    <property type="match status" value="1"/>
</dbReference>
<dbReference type="InterPro" id="IPR011990">
    <property type="entry name" value="TPR-like_helical_dom_sf"/>
</dbReference>
<dbReference type="InterPro" id="IPR019734">
    <property type="entry name" value="TPR_rpt"/>
</dbReference>
<dbReference type="InterPro" id="IPR001173">
    <property type="entry name" value="Glyco_trans_2-like"/>
</dbReference>
<dbReference type="Pfam" id="PF07719">
    <property type="entry name" value="TPR_2"/>
    <property type="match status" value="1"/>
</dbReference>
<dbReference type="Gene3D" id="3.90.550.10">
    <property type="entry name" value="Spore Coat Polysaccharide Biosynthesis Protein SpsA, Chain A"/>
    <property type="match status" value="1"/>
</dbReference>
<evidence type="ECO:0000256" key="2">
    <source>
        <dbReference type="ARBA" id="ARBA00022803"/>
    </source>
</evidence>
<evidence type="ECO:0000259" key="4">
    <source>
        <dbReference type="Pfam" id="PF00535"/>
    </source>
</evidence>
<accession>A0A1F4U3N7</accession>
<evidence type="ECO:0000256" key="3">
    <source>
        <dbReference type="PROSITE-ProRule" id="PRU00339"/>
    </source>
</evidence>
<dbReference type="PANTHER" id="PTHR43630">
    <property type="entry name" value="POLY-BETA-1,6-N-ACETYL-D-GLUCOSAMINE SYNTHASE"/>
    <property type="match status" value="1"/>
</dbReference>
<dbReference type="EMBL" id="MEUJ01000008">
    <property type="protein sequence ID" value="OGC39522.1"/>
    <property type="molecule type" value="Genomic_DNA"/>
</dbReference>
<feature type="repeat" description="TPR" evidence="3">
    <location>
        <begin position="192"/>
        <end position="225"/>
    </location>
</feature>